<dbReference type="GO" id="GO:0006508">
    <property type="term" value="P:proteolysis"/>
    <property type="evidence" value="ECO:0007669"/>
    <property type="project" value="InterPro"/>
</dbReference>
<dbReference type="SUPFAM" id="SSF55486">
    <property type="entry name" value="Metalloproteases ('zincins'), catalytic domain"/>
    <property type="match status" value="1"/>
</dbReference>
<dbReference type="Gene3D" id="1.10.1370.40">
    <property type="match status" value="1"/>
</dbReference>
<keyword evidence="1" id="KW-0378">Hydrolase</keyword>
<organism evidence="1 2">
    <name type="scientific">Klebsiella michiganensis</name>
    <dbReference type="NCBI Taxonomy" id="1134687"/>
    <lineage>
        <taxon>Bacteria</taxon>
        <taxon>Pseudomonadati</taxon>
        <taxon>Pseudomonadota</taxon>
        <taxon>Gammaproteobacteria</taxon>
        <taxon>Enterobacterales</taxon>
        <taxon>Enterobacteriaceae</taxon>
        <taxon>Klebsiella/Raoultella group</taxon>
        <taxon>Klebsiella</taxon>
    </lineage>
</organism>
<protein>
    <submittedName>
        <fullName evidence="1">Dipeptidyl carboxypeptidase II</fullName>
    </submittedName>
</protein>
<keyword evidence="1" id="KW-0645">Protease</keyword>
<dbReference type="AlphaFoldDB" id="A0A2J4P783"/>
<dbReference type="PANTHER" id="PTHR43660:SF1">
    <property type="entry name" value="DIPEPTIDYL CARBOXYPEPTIDASE"/>
    <property type="match status" value="1"/>
</dbReference>
<dbReference type="EMBL" id="PIDS01002462">
    <property type="protein sequence ID" value="PLL11727.1"/>
    <property type="molecule type" value="Genomic_DNA"/>
</dbReference>
<evidence type="ECO:0000313" key="2">
    <source>
        <dbReference type="Proteomes" id="UP000234505"/>
    </source>
</evidence>
<dbReference type="PANTHER" id="PTHR43660">
    <property type="entry name" value="DIPEPTIDYL CARBOXYPEPTIDASE"/>
    <property type="match status" value="1"/>
</dbReference>
<reference evidence="1 2" key="1">
    <citation type="submission" date="2017-11" db="EMBL/GenBank/DDBJ databases">
        <authorList>
            <person name="Han C.G."/>
        </authorList>
    </citation>
    <scope>NUCLEOTIDE SEQUENCE [LARGE SCALE GENOMIC DNA]</scope>
    <source>
        <strain evidence="1 2">A11</strain>
    </source>
</reference>
<accession>A0A2J4P783</accession>
<name>A0A2J4P783_9ENTR</name>
<proteinExistence type="predicted"/>
<evidence type="ECO:0000313" key="1">
    <source>
        <dbReference type="EMBL" id="PLL11727.1"/>
    </source>
</evidence>
<reference evidence="1 2" key="2">
    <citation type="submission" date="2018-01" db="EMBL/GenBank/DDBJ databases">
        <title>Genomic study of Klebsiella pneumoniae.</title>
        <authorList>
            <person name="Yang Y."/>
            <person name="Bicalho R."/>
        </authorList>
    </citation>
    <scope>NUCLEOTIDE SEQUENCE [LARGE SCALE GENOMIC DNA]</scope>
    <source>
        <strain evidence="1 2">A11</strain>
    </source>
</reference>
<dbReference type="Gene3D" id="1.10.1370.10">
    <property type="entry name" value="Neurolysin, domain 3"/>
    <property type="match status" value="1"/>
</dbReference>
<dbReference type="InterPro" id="IPR045090">
    <property type="entry name" value="Pept_M3A_M3B"/>
</dbReference>
<keyword evidence="1" id="KW-0121">Carboxypeptidase</keyword>
<feature type="non-terminal residue" evidence="1">
    <location>
        <position position="1"/>
    </location>
</feature>
<dbReference type="GO" id="GO:0004180">
    <property type="term" value="F:carboxypeptidase activity"/>
    <property type="evidence" value="ECO:0007669"/>
    <property type="project" value="UniProtKB-KW"/>
</dbReference>
<dbReference type="InterPro" id="IPR024077">
    <property type="entry name" value="Neurolysin/TOP_dom2"/>
</dbReference>
<gene>
    <name evidence="1" type="ORF">CWN50_37275</name>
</gene>
<feature type="non-terminal residue" evidence="1">
    <location>
        <position position="207"/>
    </location>
</feature>
<dbReference type="GO" id="GO:0005829">
    <property type="term" value="C:cytosol"/>
    <property type="evidence" value="ECO:0007669"/>
    <property type="project" value="TreeGrafter"/>
</dbReference>
<dbReference type="GO" id="GO:0004222">
    <property type="term" value="F:metalloendopeptidase activity"/>
    <property type="evidence" value="ECO:0007669"/>
    <property type="project" value="InterPro"/>
</dbReference>
<dbReference type="Proteomes" id="UP000234505">
    <property type="component" value="Unassembled WGS sequence"/>
</dbReference>
<comment type="caution">
    <text evidence="1">The sequence shown here is derived from an EMBL/GenBank/DDBJ whole genome shotgun (WGS) entry which is preliminary data.</text>
</comment>
<sequence length="207" mass="22829">LEQSGQLLARVTNVFFAMAGAETNPAIQALDEQFSSEMAELANDIWLNDALFQRVKQVWERRESLSLDAESRRLLEVTWQRFTLAGATLADDHKAALRALNTETAALQSQFQQRLLAAVKSGGLVVDYAHQLAGLSDDEISAAAEAAQEKGLGGRWLLPLLNTTQQPALLSLKDRQTRENLFAAGWTRNQKGDANDTRELVLRLAAL</sequence>